<dbReference type="InterPro" id="IPR012796">
    <property type="entry name" value="Lysidine-tRNA-synth_C"/>
</dbReference>
<evidence type="ECO:0000256" key="7">
    <source>
        <dbReference type="ARBA" id="ARBA00048539"/>
    </source>
</evidence>
<dbReference type="InterPro" id="IPR012094">
    <property type="entry name" value="tRNA_Ile_lys_synt"/>
</dbReference>
<dbReference type="Pfam" id="PF01171">
    <property type="entry name" value="ATP_bind_3"/>
    <property type="match status" value="1"/>
</dbReference>
<evidence type="ECO:0000256" key="8">
    <source>
        <dbReference type="HAMAP-Rule" id="MF_01161"/>
    </source>
</evidence>
<evidence type="ECO:0000256" key="4">
    <source>
        <dbReference type="ARBA" id="ARBA00022694"/>
    </source>
</evidence>
<proteinExistence type="inferred from homology"/>
<keyword evidence="4 8" id="KW-0819">tRNA processing</keyword>
<comment type="caution">
    <text evidence="10">The sequence shown here is derived from an EMBL/GenBank/DDBJ whole genome shotgun (WGS) entry which is preliminary data.</text>
</comment>
<dbReference type="RefSeq" id="WP_345076925.1">
    <property type="nucleotide sequence ID" value="NZ_BAABFA010000001.1"/>
</dbReference>
<evidence type="ECO:0000256" key="5">
    <source>
        <dbReference type="ARBA" id="ARBA00022741"/>
    </source>
</evidence>
<gene>
    <name evidence="8 10" type="primary">tilS</name>
    <name evidence="10" type="ORF">GCM10023093_01190</name>
</gene>
<evidence type="ECO:0000256" key="3">
    <source>
        <dbReference type="ARBA" id="ARBA00022598"/>
    </source>
</evidence>
<dbReference type="InterPro" id="IPR014729">
    <property type="entry name" value="Rossmann-like_a/b/a_fold"/>
</dbReference>
<comment type="function">
    <text evidence="8">Ligates lysine onto the cytidine present at position 34 of the AUA codon-specific tRNA(Ile) that contains the anticodon CAU, in an ATP-dependent manner. Cytidine is converted to lysidine, thus changing the amino acid specificity of the tRNA from methionine to isoleucine.</text>
</comment>
<dbReference type="Gene3D" id="3.40.50.620">
    <property type="entry name" value="HUPs"/>
    <property type="match status" value="1"/>
</dbReference>
<dbReference type="HAMAP" id="MF_01161">
    <property type="entry name" value="tRNA_Ile_lys_synt"/>
    <property type="match status" value="1"/>
</dbReference>
<evidence type="ECO:0000256" key="6">
    <source>
        <dbReference type="ARBA" id="ARBA00022840"/>
    </source>
</evidence>
<comment type="catalytic activity">
    <reaction evidence="7 8">
        <text>cytidine(34) in tRNA(Ile2) + L-lysine + ATP = lysidine(34) in tRNA(Ile2) + AMP + diphosphate + H(+)</text>
        <dbReference type="Rhea" id="RHEA:43744"/>
        <dbReference type="Rhea" id="RHEA-COMP:10625"/>
        <dbReference type="Rhea" id="RHEA-COMP:10670"/>
        <dbReference type="ChEBI" id="CHEBI:15378"/>
        <dbReference type="ChEBI" id="CHEBI:30616"/>
        <dbReference type="ChEBI" id="CHEBI:32551"/>
        <dbReference type="ChEBI" id="CHEBI:33019"/>
        <dbReference type="ChEBI" id="CHEBI:82748"/>
        <dbReference type="ChEBI" id="CHEBI:83665"/>
        <dbReference type="ChEBI" id="CHEBI:456215"/>
        <dbReference type="EC" id="6.3.4.19"/>
    </reaction>
</comment>
<name>A0ABP8N3C0_9BACT</name>
<dbReference type="PANTHER" id="PTHR43033">
    <property type="entry name" value="TRNA(ILE)-LYSIDINE SYNTHASE-RELATED"/>
    <property type="match status" value="1"/>
</dbReference>
<dbReference type="SUPFAM" id="SSF52402">
    <property type="entry name" value="Adenine nucleotide alpha hydrolases-like"/>
    <property type="match status" value="1"/>
</dbReference>
<dbReference type="InterPro" id="IPR011063">
    <property type="entry name" value="TilS/TtcA_N"/>
</dbReference>
<comment type="domain">
    <text evidence="8">The N-terminal region contains the highly conserved SGGXDS motif, predicted to be a P-loop motif involved in ATP binding.</text>
</comment>
<dbReference type="PANTHER" id="PTHR43033:SF1">
    <property type="entry name" value="TRNA(ILE)-LYSIDINE SYNTHASE-RELATED"/>
    <property type="match status" value="1"/>
</dbReference>
<evidence type="ECO:0000259" key="9">
    <source>
        <dbReference type="SMART" id="SM00977"/>
    </source>
</evidence>
<comment type="similarity">
    <text evidence="8">Belongs to the tRNA(Ile)-lysidine synthase family.</text>
</comment>
<dbReference type="EMBL" id="BAABFA010000001">
    <property type="protein sequence ID" value="GAA4459712.1"/>
    <property type="molecule type" value="Genomic_DNA"/>
</dbReference>
<evidence type="ECO:0000256" key="2">
    <source>
        <dbReference type="ARBA" id="ARBA00022490"/>
    </source>
</evidence>
<dbReference type="Pfam" id="PF11734">
    <property type="entry name" value="TilS_C"/>
    <property type="match status" value="1"/>
</dbReference>
<dbReference type="Proteomes" id="UP001500067">
    <property type="component" value="Unassembled WGS sequence"/>
</dbReference>
<evidence type="ECO:0000313" key="10">
    <source>
        <dbReference type="EMBL" id="GAA4459712.1"/>
    </source>
</evidence>
<dbReference type="NCBIfam" id="TIGR02433">
    <property type="entry name" value="lysidine_TilS_C"/>
    <property type="match status" value="1"/>
</dbReference>
<evidence type="ECO:0000313" key="11">
    <source>
        <dbReference type="Proteomes" id="UP001500067"/>
    </source>
</evidence>
<comment type="subcellular location">
    <subcellularLocation>
        <location evidence="1 8">Cytoplasm</location>
    </subcellularLocation>
</comment>
<sequence>MNDLLAQFRTHWHSAFAALGGKPVLLAVSGGVDSMALLQLFIDSSIPFAVAHCNFGLRGAASDLDEVLVRDRCLQAGVVCHITRFATKEMAAEWKKGTQETARILRYEWFGDLQQEFGYVRTVTAHHANDNVETLLMNLFRGTGIQGLHGILPDNGKLVRPLLWATREQIMEYAVANNITWRDDESNASDDYLRNAIRHNVIPEVQKLFPGMVDNVNGSIGRFAEAEQLYNKAVKAEIVILIEKRGSDHYIAIRKLRHRTPLATICYELLQPFGFTAAQIPQAMALLDAGAGKYMTSGTHRVIRDREFLVITALAPADADMIQVEGAPCTIDTDRYSFSFAIKDVPASIPADKDVAYIDAGAITFPLLLRRWRTGDHLYPLGMGMKKKKVSRLLIDLKVPLHEKEHVWVLECNKRIVWIAGIRPDERFKVRPSTRQVLVVTRTAK</sequence>
<dbReference type="InterPro" id="IPR012795">
    <property type="entry name" value="tRNA_Ile_lys_synt_N"/>
</dbReference>
<reference evidence="11" key="1">
    <citation type="journal article" date="2019" name="Int. J. Syst. Evol. Microbiol.">
        <title>The Global Catalogue of Microorganisms (GCM) 10K type strain sequencing project: providing services to taxonomists for standard genome sequencing and annotation.</title>
        <authorList>
            <consortium name="The Broad Institute Genomics Platform"/>
            <consortium name="The Broad Institute Genome Sequencing Center for Infectious Disease"/>
            <person name="Wu L."/>
            <person name="Ma J."/>
        </authorList>
    </citation>
    <scope>NUCLEOTIDE SEQUENCE [LARGE SCALE GENOMIC DNA]</scope>
    <source>
        <strain evidence="11">JCM 32105</strain>
    </source>
</reference>
<organism evidence="10 11">
    <name type="scientific">Nemorincola caseinilytica</name>
    <dbReference type="NCBI Taxonomy" id="2054315"/>
    <lineage>
        <taxon>Bacteria</taxon>
        <taxon>Pseudomonadati</taxon>
        <taxon>Bacteroidota</taxon>
        <taxon>Chitinophagia</taxon>
        <taxon>Chitinophagales</taxon>
        <taxon>Chitinophagaceae</taxon>
        <taxon>Nemorincola</taxon>
    </lineage>
</organism>
<keyword evidence="11" id="KW-1185">Reference proteome</keyword>
<feature type="binding site" evidence="8">
    <location>
        <begin position="29"/>
        <end position="34"/>
    </location>
    <ligand>
        <name>ATP</name>
        <dbReference type="ChEBI" id="CHEBI:30616"/>
    </ligand>
</feature>
<feature type="domain" description="Lysidine-tRNA(Ile) synthetase C-terminal" evidence="9">
    <location>
        <begin position="367"/>
        <end position="440"/>
    </location>
</feature>
<protein>
    <recommendedName>
        <fullName evidence="8">tRNA(Ile)-lysidine synthase</fullName>
        <ecNumber evidence="8">6.3.4.19</ecNumber>
    </recommendedName>
    <alternativeName>
        <fullName evidence="8">tRNA(Ile)-2-lysyl-cytidine synthase</fullName>
    </alternativeName>
    <alternativeName>
        <fullName evidence="8">tRNA(Ile)-lysidine synthetase</fullName>
    </alternativeName>
</protein>
<dbReference type="SMART" id="SM00977">
    <property type="entry name" value="TilS_C"/>
    <property type="match status" value="1"/>
</dbReference>
<dbReference type="EC" id="6.3.4.19" evidence="8"/>
<evidence type="ECO:0000256" key="1">
    <source>
        <dbReference type="ARBA" id="ARBA00004496"/>
    </source>
</evidence>
<dbReference type="CDD" id="cd01992">
    <property type="entry name" value="TilS_N"/>
    <property type="match status" value="1"/>
</dbReference>
<keyword evidence="6 8" id="KW-0067">ATP-binding</keyword>
<keyword evidence="5 8" id="KW-0547">Nucleotide-binding</keyword>
<dbReference type="SUPFAM" id="SSF56037">
    <property type="entry name" value="PheT/TilS domain"/>
    <property type="match status" value="1"/>
</dbReference>
<keyword evidence="3 8" id="KW-0436">Ligase</keyword>
<keyword evidence="2 8" id="KW-0963">Cytoplasm</keyword>
<accession>A0ABP8N3C0</accession>
<dbReference type="NCBIfam" id="TIGR02432">
    <property type="entry name" value="lysidine_TilS_N"/>
    <property type="match status" value="1"/>
</dbReference>